<feature type="domain" description="Aspartyl/asparaginy/proline hydroxylase" evidence="4">
    <location>
        <begin position="44"/>
        <end position="199"/>
    </location>
</feature>
<dbReference type="Pfam" id="PF05118">
    <property type="entry name" value="Asp_Arg_Hydrox"/>
    <property type="match status" value="1"/>
</dbReference>
<accession>A0ABY3PT35</accession>
<keyword evidence="6" id="KW-1185">Reference proteome</keyword>
<proteinExistence type="inferred from homology"/>
<keyword evidence="2" id="KW-0223">Dioxygenase</keyword>
<dbReference type="EMBL" id="CP063845">
    <property type="protein sequence ID" value="UFP96639.1"/>
    <property type="molecule type" value="Genomic_DNA"/>
</dbReference>
<dbReference type="InterPro" id="IPR051821">
    <property type="entry name" value="Asp/Asn_beta-hydroxylase"/>
</dbReference>
<evidence type="ECO:0000313" key="5">
    <source>
        <dbReference type="EMBL" id="UFP96639.1"/>
    </source>
</evidence>
<dbReference type="PANTHER" id="PTHR46332">
    <property type="entry name" value="ASPARTATE BETA-HYDROXYLASE DOMAIN-CONTAINING PROTEIN 2"/>
    <property type="match status" value="1"/>
</dbReference>
<evidence type="ECO:0000313" key="6">
    <source>
        <dbReference type="Proteomes" id="UP001054846"/>
    </source>
</evidence>
<dbReference type="RefSeq" id="WP_230843895.1">
    <property type="nucleotide sequence ID" value="NZ_CP063845.1"/>
</dbReference>
<dbReference type="InterPro" id="IPR007803">
    <property type="entry name" value="Asp/Arg/Pro-Hydrxlase"/>
</dbReference>
<name>A0ABY3PT35_9CYAN</name>
<organism evidence="5 6">
    <name type="scientific">Gloeobacter morelensis MG652769</name>
    <dbReference type="NCBI Taxonomy" id="2781736"/>
    <lineage>
        <taxon>Bacteria</taxon>
        <taxon>Bacillati</taxon>
        <taxon>Cyanobacteriota</taxon>
        <taxon>Cyanophyceae</taxon>
        <taxon>Gloeobacterales</taxon>
        <taxon>Gloeobacteraceae</taxon>
        <taxon>Gloeobacter</taxon>
        <taxon>Gloeobacter morelensis</taxon>
    </lineage>
</organism>
<evidence type="ECO:0000256" key="2">
    <source>
        <dbReference type="ARBA" id="ARBA00022964"/>
    </source>
</evidence>
<protein>
    <submittedName>
        <fullName evidence="5">Aspartyl/asparaginyl beta-hydroxylase domain-containing protein</fullName>
    </submittedName>
</protein>
<dbReference type="Gene3D" id="2.60.120.330">
    <property type="entry name" value="B-lactam Antibiotic, Isopenicillin N Synthase, Chain"/>
    <property type="match status" value="1"/>
</dbReference>
<gene>
    <name evidence="5" type="ORF">ISF26_10700</name>
</gene>
<sequence length="240" mass="27911">MNEVLSSKPQPFVNLQHRLIERFCPDADRRFFETERFAWVGEIESAWRIIRRDLDAALAEPERIPDWASLSERQSVFAGTRWKTFMFYFYGRRVEENCERFPQTAALLRRIPGMNLAMFSILDGNARIPTHQGPYKGVLRYHLGLKVPVENETCALRVDNEVRCWKEGKSLIFDDTFEHEVWNLDPRPRVVLFVDFFRPLPGWLAVLNRGIAAAAVHSHTVKEAQETASRYARGRGTEKS</sequence>
<dbReference type="PANTHER" id="PTHR46332:SF5">
    <property type="entry name" value="ASPARTATE BETA-HYDROXYLASE DOMAIN CONTAINING 2"/>
    <property type="match status" value="1"/>
</dbReference>
<dbReference type="SUPFAM" id="SSF51197">
    <property type="entry name" value="Clavaminate synthase-like"/>
    <property type="match status" value="1"/>
</dbReference>
<evidence type="ECO:0000259" key="4">
    <source>
        <dbReference type="Pfam" id="PF05118"/>
    </source>
</evidence>
<dbReference type="Proteomes" id="UP001054846">
    <property type="component" value="Chromosome"/>
</dbReference>
<reference evidence="5 6" key="1">
    <citation type="journal article" date="2021" name="Genome Biol. Evol.">
        <title>Complete Genome Sequencing of a Novel Gloeobacter Species from a Waterfall Cave in Mexico.</title>
        <authorList>
            <person name="Saw J.H."/>
            <person name="Cardona T."/>
            <person name="Montejano G."/>
        </authorList>
    </citation>
    <scope>NUCLEOTIDE SEQUENCE [LARGE SCALE GENOMIC DNA]</scope>
    <source>
        <strain evidence="5">MG652769</strain>
    </source>
</reference>
<keyword evidence="3" id="KW-0560">Oxidoreductase</keyword>
<dbReference type="InterPro" id="IPR027443">
    <property type="entry name" value="IPNS-like_sf"/>
</dbReference>
<comment type="similarity">
    <text evidence="1">Belongs to the aspartyl/asparaginyl beta-hydroxylase family.</text>
</comment>
<evidence type="ECO:0000256" key="3">
    <source>
        <dbReference type="ARBA" id="ARBA00023002"/>
    </source>
</evidence>
<evidence type="ECO:0000256" key="1">
    <source>
        <dbReference type="ARBA" id="ARBA00007730"/>
    </source>
</evidence>